<protein>
    <recommendedName>
        <fullName evidence="15">Sister chromatid cohesion acetyltransferas-like protein Eco1</fullName>
    </recommendedName>
</protein>
<evidence type="ECO:0000256" key="6">
    <source>
        <dbReference type="ARBA" id="ARBA00022833"/>
    </source>
</evidence>
<accession>A0A6A5VV57</accession>
<comment type="similarity">
    <text evidence="2">Belongs to the acetyltransferase family. ECO subfamily.</text>
</comment>
<feature type="domain" description="N-acetyltransferase ESCO zinc-finger" evidence="11">
    <location>
        <begin position="187"/>
        <end position="224"/>
    </location>
</feature>
<dbReference type="InterPro" id="IPR028009">
    <property type="entry name" value="ESCO_Acetyltransf_dom"/>
</dbReference>
<dbReference type="EMBL" id="ML976664">
    <property type="protein sequence ID" value="KAF1977107.1"/>
    <property type="molecule type" value="Genomic_DNA"/>
</dbReference>
<feature type="region of interest" description="Disordered" evidence="10">
    <location>
        <begin position="70"/>
        <end position="147"/>
    </location>
</feature>
<keyword evidence="5" id="KW-0863">Zinc-finger</keyword>
<keyword evidence="8" id="KW-0131">Cell cycle</keyword>
<keyword evidence="6" id="KW-0862">Zinc</keyword>
<dbReference type="GO" id="GO:0061733">
    <property type="term" value="F:protein-lysine-acetyltransferase activity"/>
    <property type="evidence" value="ECO:0007669"/>
    <property type="project" value="TreeGrafter"/>
</dbReference>
<evidence type="ECO:0000256" key="2">
    <source>
        <dbReference type="ARBA" id="ARBA00005816"/>
    </source>
</evidence>
<feature type="region of interest" description="Disordered" evidence="10">
    <location>
        <begin position="159"/>
        <end position="180"/>
    </location>
</feature>
<evidence type="ECO:0000256" key="3">
    <source>
        <dbReference type="ARBA" id="ARBA00022679"/>
    </source>
</evidence>
<proteinExistence type="inferred from homology"/>
<feature type="region of interest" description="Disordered" evidence="10">
    <location>
        <begin position="296"/>
        <end position="316"/>
    </location>
</feature>
<organism evidence="13 14">
    <name type="scientific">Bimuria novae-zelandiae CBS 107.79</name>
    <dbReference type="NCBI Taxonomy" id="1447943"/>
    <lineage>
        <taxon>Eukaryota</taxon>
        <taxon>Fungi</taxon>
        <taxon>Dikarya</taxon>
        <taxon>Ascomycota</taxon>
        <taxon>Pezizomycotina</taxon>
        <taxon>Dothideomycetes</taxon>
        <taxon>Pleosporomycetidae</taxon>
        <taxon>Pleosporales</taxon>
        <taxon>Massarineae</taxon>
        <taxon>Didymosphaeriaceae</taxon>
        <taxon>Bimuria</taxon>
    </lineage>
</organism>
<dbReference type="InterPro" id="IPR028005">
    <property type="entry name" value="AcTrfase_ESCO_Znf_dom"/>
</dbReference>
<evidence type="ECO:0000259" key="11">
    <source>
        <dbReference type="Pfam" id="PF13878"/>
    </source>
</evidence>
<evidence type="ECO:0000256" key="7">
    <source>
        <dbReference type="ARBA" id="ARBA00023242"/>
    </source>
</evidence>
<reference evidence="13" key="1">
    <citation type="journal article" date="2020" name="Stud. Mycol.">
        <title>101 Dothideomycetes genomes: a test case for predicting lifestyles and emergence of pathogens.</title>
        <authorList>
            <person name="Haridas S."/>
            <person name="Albert R."/>
            <person name="Binder M."/>
            <person name="Bloem J."/>
            <person name="Labutti K."/>
            <person name="Salamov A."/>
            <person name="Andreopoulos B."/>
            <person name="Baker S."/>
            <person name="Barry K."/>
            <person name="Bills G."/>
            <person name="Bluhm B."/>
            <person name="Cannon C."/>
            <person name="Castanera R."/>
            <person name="Culley D."/>
            <person name="Daum C."/>
            <person name="Ezra D."/>
            <person name="Gonzalez J."/>
            <person name="Henrissat B."/>
            <person name="Kuo A."/>
            <person name="Liang C."/>
            <person name="Lipzen A."/>
            <person name="Lutzoni F."/>
            <person name="Magnuson J."/>
            <person name="Mondo S."/>
            <person name="Nolan M."/>
            <person name="Ohm R."/>
            <person name="Pangilinan J."/>
            <person name="Park H.-J."/>
            <person name="Ramirez L."/>
            <person name="Alfaro M."/>
            <person name="Sun H."/>
            <person name="Tritt A."/>
            <person name="Yoshinaga Y."/>
            <person name="Zwiers L.-H."/>
            <person name="Turgeon B."/>
            <person name="Goodwin S."/>
            <person name="Spatafora J."/>
            <person name="Crous P."/>
            <person name="Grigoriev I."/>
        </authorList>
    </citation>
    <scope>NUCLEOTIDE SEQUENCE</scope>
    <source>
        <strain evidence="13">CBS 107.79</strain>
    </source>
</reference>
<feature type="region of interest" description="Disordered" evidence="10">
    <location>
        <begin position="1"/>
        <end position="23"/>
    </location>
</feature>
<keyword evidence="14" id="KW-1185">Reference proteome</keyword>
<keyword evidence="9" id="KW-0012">Acyltransferase</keyword>
<dbReference type="AlphaFoldDB" id="A0A6A5VV57"/>
<keyword evidence="3" id="KW-0808">Transferase</keyword>
<feature type="domain" description="N-acetyltransferase ESCO acetyl-transferase" evidence="12">
    <location>
        <begin position="383"/>
        <end position="451"/>
    </location>
</feature>
<dbReference type="Pfam" id="PF13878">
    <property type="entry name" value="zf-C2H2_3"/>
    <property type="match status" value="1"/>
</dbReference>
<name>A0A6A5VV57_9PLEO</name>
<feature type="compositionally biased region" description="Polar residues" evidence="10">
    <location>
        <begin position="12"/>
        <end position="22"/>
    </location>
</feature>
<evidence type="ECO:0000256" key="5">
    <source>
        <dbReference type="ARBA" id="ARBA00022771"/>
    </source>
</evidence>
<keyword evidence="7" id="KW-0539">Nucleus</keyword>
<evidence type="ECO:0008006" key="15">
    <source>
        <dbReference type="Google" id="ProtNLM"/>
    </source>
</evidence>
<dbReference type="OrthoDB" id="428854at2759"/>
<dbReference type="PANTHER" id="PTHR45884">
    <property type="entry name" value="N-ACETYLTRANSFERASE ECO"/>
    <property type="match status" value="1"/>
</dbReference>
<dbReference type="PANTHER" id="PTHR45884:SF2">
    <property type="entry name" value="N-ACETYLTRANSFERASE ECO"/>
    <property type="match status" value="1"/>
</dbReference>
<dbReference type="Pfam" id="PF13880">
    <property type="entry name" value="Acetyltransf_13"/>
    <property type="match status" value="1"/>
</dbReference>
<dbReference type="GO" id="GO:0000785">
    <property type="term" value="C:chromatin"/>
    <property type="evidence" value="ECO:0007669"/>
    <property type="project" value="TreeGrafter"/>
</dbReference>
<dbReference type="GO" id="GO:0005634">
    <property type="term" value="C:nucleus"/>
    <property type="evidence" value="ECO:0007669"/>
    <property type="project" value="UniProtKB-SubCell"/>
</dbReference>
<sequence>MKNELLVEEGQARSSRYDTASSWPKRDLARYARRVAPCGSFSSCPPSLLLRANMATLSAKKIIRTYSRQRKPSLYDEETQEPPAKRRRVASMEPDGKDEHENAQSVASTRESTAPPSSPKDAVGVFSDDAPRSSPPSSPVSQSCPSVQKRRPVFSFLKRQSNAKQPLAERRLNVSQQAPKKKKKLVQMQLDLVAEPNKTCKACGMEYVPSLAEDAALHRKFHAMNVGGVDISKAICERLRQTQVWSGGQRSFIAVVGRRDALALRNKAREVLKIVNTELGAVPIPDEALWSQTRNPILPNKSIPEGAEDQPQSSRTGSDRYKVYLYIQGAKCVGACLAERIQEAYPVLGPDGGGDAAAETAGQLPAGDANSSSSISISEARRPAMLGISRIWTSSAHRQRGIATTLLDSARSHFLYGMTVRRDQVAFSQPTESGGRLARKWSGRAAGWLVYID</sequence>
<feature type="compositionally biased region" description="Polar residues" evidence="10">
    <location>
        <begin position="103"/>
        <end position="115"/>
    </location>
</feature>
<evidence type="ECO:0000313" key="14">
    <source>
        <dbReference type="Proteomes" id="UP000800036"/>
    </source>
</evidence>
<dbReference type="GO" id="GO:0008270">
    <property type="term" value="F:zinc ion binding"/>
    <property type="evidence" value="ECO:0007669"/>
    <property type="project" value="UniProtKB-KW"/>
</dbReference>
<evidence type="ECO:0000259" key="12">
    <source>
        <dbReference type="Pfam" id="PF13880"/>
    </source>
</evidence>
<keyword evidence="4" id="KW-0479">Metal-binding</keyword>
<gene>
    <name evidence="13" type="ORF">BU23DRAFT_320151</name>
</gene>
<comment type="subcellular location">
    <subcellularLocation>
        <location evidence="1">Nucleus</location>
    </subcellularLocation>
</comment>
<evidence type="ECO:0000256" key="8">
    <source>
        <dbReference type="ARBA" id="ARBA00023306"/>
    </source>
</evidence>
<evidence type="ECO:0000256" key="9">
    <source>
        <dbReference type="ARBA" id="ARBA00023315"/>
    </source>
</evidence>
<dbReference type="Proteomes" id="UP000800036">
    <property type="component" value="Unassembled WGS sequence"/>
</dbReference>
<evidence type="ECO:0000256" key="4">
    <source>
        <dbReference type="ARBA" id="ARBA00022723"/>
    </source>
</evidence>
<dbReference type="GO" id="GO:0007064">
    <property type="term" value="P:mitotic sister chromatid cohesion"/>
    <property type="evidence" value="ECO:0007669"/>
    <property type="project" value="TreeGrafter"/>
</dbReference>
<evidence type="ECO:0000313" key="13">
    <source>
        <dbReference type="EMBL" id="KAF1977107.1"/>
    </source>
</evidence>
<evidence type="ECO:0000256" key="10">
    <source>
        <dbReference type="SAM" id="MobiDB-lite"/>
    </source>
</evidence>
<evidence type="ECO:0000256" key="1">
    <source>
        <dbReference type="ARBA" id="ARBA00004123"/>
    </source>
</evidence>
<feature type="region of interest" description="Disordered" evidence="10">
    <location>
        <begin position="356"/>
        <end position="375"/>
    </location>
</feature>